<evidence type="ECO:0000259" key="1">
    <source>
        <dbReference type="Pfam" id="PF09084"/>
    </source>
</evidence>
<dbReference type="Gene3D" id="3.40.190.10">
    <property type="entry name" value="Periplasmic binding protein-like II"/>
    <property type="match status" value="2"/>
</dbReference>
<dbReference type="EMBL" id="JAMTCO010000002">
    <property type="protein sequence ID" value="MCP2268083.1"/>
    <property type="molecule type" value="Genomic_DNA"/>
</dbReference>
<accession>A0ABT1I636</accession>
<gene>
    <name evidence="2" type="ORF">LV75_000569</name>
</gene>
<dbReference type="SUPFAM" id="SSF53850">
    <property type="entry name" value="Periplasmic binding protein-like II"/>
    <property type="match status" value="1"/>
</dbReference>
<dbReference type="Proteomes" id="UP001205185">
    <property type="component" value="Unassembled WGS sequence"/>
</dbReference>
<proteinExistence type="predicted"/>
<dbReference type="InterPro" id="IPR015168">
    <property type="entry name" value="SsuA/THI5"/>
</dbReference>
<dbReference type="PANTHER" id="PTHR31528">
    <property type="entry name" value="4-AMINO-5-HYDROXYMETHYL-2-METHYLPYRIMIDINE PHOSPHATE SYNTHASE THI11-RELATED"/>
    <property type="match status" value="1"/>
</dbReference>
<organism evidence="2 3">
    <name type="scientific">Actinokineospora diospyrosa</name>
    <dbReference type="NCBI Taxonomy" id="103728"/>
    <lineage>
        <taxon>Bacteria</taxon>
        <taxon>Bacillati</taxon>
        <taxon>Actinomycetota</taxon>
        <taxon>Actinomycetes</taxon>
        <taxon>Pseudonocardiales</taxon>
        <taxon>Pseudonocardiaceae</taxon>
        <taxon>Actinokineospora</taxon>
    </lineage>
</organism>
<keyword evidence="3" id="KW-1185">Reference proteome</keyword>
<protein>
    <submittedName>
        <fullName evidence="2">Hydroxymethylpyrimidine transport system substrate-binding protein</fullName>
    </submittedName>
</protein>
<dbReference type="PANTHER" id="PTHR31528:SF3">
    <property type="entry name" value="THIAMINE BIOSYNTHESIS PROTEIN HI_0357-RELATED"/>
    <property type="match status" value="1"/>
</dbReference>
<evidence type="ECO:0000313" key="2">
    <source>
        <dbReference type="EMBL" id="MCP2268083.1"/>
    </source>
</evidence>
<dbReference type="InterPro" id="IPR027939">
    <property type="entry name" value="NMT1/THI5"/>
</dbReference>
<dbReference type="Pfam" id="PF09084">
    <property type="entry name" value="NMT1"/>
    <property type="match status" value="1"/>
</dbReference>
<reference evidence="2 3" key="1">
    <citation type="submission" date="2022-06" db="EMBL/GenBank/DDBJ databases">
        <title>Genomic Encyclopedia of Archaeal and Bacterial Type Strains, Phase II (KMG-II): from individual species to whole genera.</title>
        <authorList>
            <person name="Goeker M."/>
        </authorList>
    </citation>
    <scope>NUCLEOTIDE SEQUENCE [LARGE SCALE GENOMIC DNA]</scope>
    <source>
        <strain evidence="2 3">DSM 44255</strain>
    </source>
</reference>
<feature type="domain" description="SsuA/THI5-like" evidence="1">
    <location>
        <begin position="56"/>
        <end position="271"/>
    </location>
</feature>
<evidence type="ECO:0000313" key="3">
    <source>
        <dbReference type="Proteomes" id="UP001205185"/>
    </source>
</evidence>
<name>A0ABT1I636_9PSEU</name>
<sequence>MEPEVSALIGASRQVVRRAAAAVFAVSLLAAGCGEGDSAQPGGNAEVRVLMDWFPNPDHVGLYTAQDKGFFTAANLNVTLTPPSNPADPLKLVAAKQVELGISYEPDVLMAAEQDLPLVAVAALVPVALNSLMAVGTSPVKSPGDLAGKTVGTAGLPSDDVYLKQIAAKHGVDLNSVKKVNVSSNLVAAMLSGQVDATIGAYRNIEGVQLAQEGKQPFIVPVTDAGVPEYNELVLVANRDRLRDDAGYRDAVKRFVAALGKGVAAAQGEPSFATTSISKVATGYDAAVIEKMVAATLPLLRNPRGFGRMDPAKWQSFADWLHTEGMVKRPIDAGPLVTNDYVPAE</sequence>
<comment type="caution">
    <text evidence="2">The sequence shown here is derived from an EMBL/GenBank/DDBJ whole genome shotgun (WGS) entry which is preliminary data.</text>
</comment>